<comment type="caution">
    <text evidence="6">The sequence shown here is derived from an EMBL/GenBank/DDBJ whole genome shotgun (WGS) entry which is preliminary data.</text>
</comment>
<evidence type="ECO:0000313" key="7">
    <source>
        <dbReference type="Proteomes" id="UP000807504"/>
    </source>
</evidence>
<dbReference type="GO" id="GO:0008270">
    <property type="term" value="F:zinc ion binding"/>
    <property type="evidence" value="ECO:0007669"/>
    <property type="project" value="UniProtKB-KW"/>
</dbReference>
<proteinExistence type="predicted"/>
<dbReference type="InterPro" id="IPR017455">
    <property type="entry name" value="Znf_FYVE-rel"/>
</dbReference>
<dbReference type="AlphaFoldDB" id="A0A8T0E6C1"/>
<keyword evidence="7" id="KW-1185">Reference proteome</keyword>
<accession>A0A8T0E6C1</accession>
<dbReference type="Pfam" id="PF01363">
    <property type="entry name" value="FYVE"/>
    <property type="match status" value="2"/>
</dbReference>
<evidence type="ECO:0000259" key="5">
    <source>
        <dbReference type="PROSITE" id="PS50178"/>
    </source>
</evidence>
<feature type="domain" description="FYVE-type" evidence="5">
    <location>
        <begin position="550"/>
        <end position="609"/>
    </location>
</feature>
<gene>
    <name evidence="6" type="ORF">HNY73_020320</name>
</gene>
<evidence type="ECO:0000256" key="2">
    <source>
        <dbReference type="ARBA" id="ARBA00022771"/>
    </source>
</evidence>
<keyword evidence="1" id="KW-0479">Metal-binding</keyword>
<dbReference type="PANTHER" id="PTHR46624:SF4">
    <property type="entry name" value="FYVE-TYPE DOMAIN-CONTAINING PROTEIN"/>
    <property type="match status" value="1"/>
</dbReference>
<dbReference type="GO" id="GO:0005545">
    <property type="term" value="F:1-phosphatidylinositol binding"/>
    <property type="evidence" value="ECO:0007669"/>
    <property type="project" value="TreeGrafter"/>
</dbReference>
<dbReference type="GO" id="GO:0032266">
    <property type="term" value="F:phosphatidylinositol-3-phosphate binding"/>
    <property type="evidence" value="ECO:0007669"/>
    <property type="project" value="TreeGrafter"/>
</dbReference>
<organism evidence="6 7">
    <name type="scientific">Argiope bruennichi</name>
    <name type="common">Wasp spider</name>
    <name type="synonym">Aranea bruennichi</name>
    <dbReference type="NCBI Taxonomy" id="94029"/>
    <lineage>
        <taxon>Eukaryota</taxon>
        <taxon>Metazoa</taxon>
        <taxon>Ecdysozoa</taxon>
        <taxon>Arthropoda</taxon>
        <taxon>Chelicerata</taxon>
        <taxon>Arachnida</taxon>
        <taxon>Araneae</taxon>
        <taxon>Araneomorphae</taxon>
        <taxon>Entelegynae</taxon>
        <taxon>Araneoidea</taxon>
        <taxon>Araneidae</taxon>
        <taxon>Argiope</taxon>
    </lineage>
</organism>
<dbReference type="InterPro" id="IPR042427">
    <property type="entry name" value="ZFYV1"/>
</dbReference>
<evidence type="ECO:0000256" key="4">
    <source>
        <dbReference type="PROSITE-ProRule" id="PRU00091"/>
    </source>
</evidence>
<sequence length="729" mass="82301">MSTKPLSVANSRLLKFKATKVRSSRKVCDERLACRGNKPYAVFYCKQCDSNQCEACEALLHEDFRLNLHDREVISEPSSEELCEGTCEDRNFADLTCIQCSCNYCFVCDHIVHCQANKTHIRTKFVNPSDEFLSCDEIPDEYLPLVEGTNTPNYGEDLSPLDIKKMMSLSSNIGDSLPDFLEHELESKYKCKNAPKEPKSFLLINEKEQLQVLAISDIVIYRTRAERLHNDMFSFLGDASAAYTKHFSQELEEACARCNVDGPLSILGPAVIIFHETQYTEVLSKNDNLEPELYLRAKFQDNGLKVDAFSSIEYLGICSNSGKTNFDKLRQKIEKHVQNSTVRVPRAPGVIFKVLKVLNEKFSGNIDKAIPNTFPDQYFTCSAHCKSCKSRCTNSMNHEKDDVPHASSTQCVYQHQFENRIYLCKVCYERGEKIVVSPKLMEDNDSSWLGIAKFAWAGYILECAKCGVIYRSRQYWYGNQNPWETCVRTEICHVWPQLDGSTPAPQNTAQYVIDNLSTVSEIVTTLGAKPTKVLSSWVADQIAPSYWIKNSNISHCGYCSKQFEDLETKHHCRMCGGGFCEECASESKVVPTWGSSPVRVCKKCFQNDCEKGFVADNVSNVQNLHNPPEVTVRKIGEAVHTTLGTMASAVSYPLGFIKDSARPSYWVPDHELTHCHVCKTEFGPKVSKHHCRACGEGVCQDCSKSRKPVHSRGWNYPVRVCDTCISSEE</sequence>
<dbReference type="InterPro" id="IPR013083">
    <property type="entry name" value="Znf_RING/FYVE/PHD"/>
</dbReference>
<dbReference type="InterPro" id="IPR000306">
    <property type="entry name" value="Znf_FYVE"/>
</dbReference>
<dbReference type="GO" id="GO:0043325">
    <property type="term" value="F:phosphatidylinositol-3,4-bisphosphate binding"/>
    <property type="evidence" value="ECO:0007669"/>
    <property type="project" value="TreeGrafter"/>
</dbReference>
<evidence type="ECO:0000313" key="6">
    <source>
        <dbReference type="EMBL" id="KAF8767343.1"/>
    </source>
</evidence>
<dbReference type="InterPro" id="IPR011011">
    <property type="entry name" value="Znf_FYVE_PHD"/>
</dbReference>
<dbReference type="Gene3D" id="3.30.40.10">
    <property type="entry name" value="Zinc/RING finger domain, C3HC4 (zinc finger)"/>
    <property type="match status" value="2"/>
</dbReference>
<keyword evidence="3" id="KW-0862">Zinc</keyword>
<dbReference type="CDD" id="cd15734">
    <property type="entry name" value="FYVE_ZFYV1"/>
    <property type="match status" value="1"/>
</dbReference>
<dbReference type="GO" id="GO:0005811">
    <property type="term" value="C:lipid droplet"/>
    <property type="evidence" value="ECO:0007669"/>
    <property type="project" value="TreeGrafter"/>
</dbReference>
<evidence type="ECO:0000256" key="3">
    <source>
        <dbReference type="ARBA" id="ARBA00022833"/>
    </source>
</evidence>
<dbReference type="SMART" id="SM00064">
    <property type="entry name" value="FYVE"/>
    <property type="match status" value="2"/>
</dbReference>
<reference evidence="6" key="2">
    <citation type="submission" date="2020-06" db="EMBL/GenBank/DDBJ databases">
        <authorList>
            <person name="Sheffer M."/>
        </authorList>
    </citation>
    <scope>NUCLEOTIDE SEQUENCE</scope>
</reference>
<keyword evidence="2 4" id="KW-0863">Zinc-finger</keyword>
<dbReference type="PANTHER" id="PTHR46624">
    <property type="entry name" value="AGAP002036-PA"/>
    <property type="match status" value="1"/>
</dbReference>
<feature type="domain" description="FYVE-type" evidence="5">
    <location>
        <begin position="669"/>
        <end position="729"/>
    </location>
</feature>
<dbReference type="Proteomes" id="UP000807504">
    <property type="component" value="Unassembled WGS sequence"/>
</dbReference>
<dbReference type="GO" id="GO:0005547">
    <property type="term" value="F:phosphatidylinositol-3,4,5-trisphosphate binding"/>
    <property type="evidence" value="ECO:0007669"/>
    <property type="project" value="TreeGrafter"/>
</dbReference>
<dbReference type="PROSITE" id="PS50178">
    <property type="entry name" value="ZF_FYVE"/>
    <property type="match status" value="2"/>
</dbReference>
<dbReference type="GO" id="GO:0140042">
    <property type="term" value="P:lipid droplet formation"/>
    <property type="evidence" value="ECO:0007669"/>
    <property type="project" value="TreeGrafter"/>
</dbReference>
<name>A0A8T0E6C1_ARGBR</name>
<protein>
    <submittedName>
        <fullName evidence="6">Zinc finger FYVE domain-containing protein 1</fullName>
    </submittedName>
</protein>
<evidence type="ECO:0000256" key="1">
    <source>
        <dbReference type="ARBA" id="ARBA00022723"/>
    </source>
</evidence>
<reference evidence="6" key="1">
    <citation type="journal article" date="2020" name="bioRxiv">
        <title>Chromosome-level reference genome of the European wasp spider Argiope bruennichi: a resource for studies on range expansion and evolutionary adaptation.</title>
        <authorList>
            <person name="Sheffer M.M."/>
            <person name="Hoppe A."/>
            <person name="Krehenwinkel H."/>
            <person name="Uhl G."/>
            <person name="Kuss A.W."/>
            <person name="Jensen L."/>
            <person name="Jensen C."/>
            <person name="Gillespie R.G."/>
            <person name="Hoff K.J."/>
            <person name="Prost S."/>
        </authorList>
    </citation>
    <scope>NUCLEOTIDE SEQUENCE</scope>
</reference>
<dbReference type="SUPFAM" id="SSF57903">
    <property type="entry name" value="FYVE/PHD zinc finger"/>
    <property type="match status" value="2"/>
</dbReference>
<dbReference type="EMBL" id="JABXBU010002230">
    <property type="protein sequence ID" value="KAF8767343.1"/>
    <property type="molecule type" value="Genomic_DNA"/>
</dbReference>